<dbReference type="PANTHER" id="PTHR14226:SF57">
    <property type="entry name" value="BLR7027 PROTEIN"/>
    <property type="match status" value="1"/>
</dbReference>
<dbReference type="SUPFAM" id="SSF52151">
    <property type="entry name" value="FabD/lysophospholipase-like"/>
    <property type="match status" value="1"/>
</dbReference>
<dbReference type="InterPro" id="IPR050301">
    <property type="entry name" value="NTE"/>
</dbReference>
<dbReference type="InterPro" id="IPR002641">
    <property type="entry name" value="PNPLA_dom"/>
</dbReference>
<dbReference type="PANTHER" id="PTHR14226">
    <property type="entry name" value="NEUROPATHY TARGET ESTERASE/SWISS CHEESE D.MELANOGASTER"/>
    <property type="match status" value="1"/>
</dbReference>
<dbReference type="PROSITE" id="PS51635">
    <property type="entry name" value="PNPLA"/>
    <property type="match status" value="1"/>
</dbReference>
<dbReference type="EMBL" id="CP002581">
    <property type="protein sequence ID" value="AJK48121.1"/>
    <property type="molecule type" value="Genomic_DNA"/>
</dbReference>
<gene>
    <name evidence="7" type="ORF">BGL_2c00210</name>
</gene>
<dbReference type="Pfam" id="PF01734">
    <property type="entry name" value="Patatin"/>
    <property type="match status" value="1"/>
</dbReference>
<dbReference type="GO" id="GO:0016787">
    <property type="term" value="F:hydrolase activity"/>
    <property type="evidence" value="ECO:0007669"/>
    <property type="project" value="UniProtKB-UniRule"/>
</dbReference>
<dbReference type="Pfam" id="PF12536">
    <property type="entry name" value="DUF3734"/>
    <property type="match status" value="1"/>
</dbReference>
<feature type="active site" description="Nucleophile" evidence="4">
    <location>
        <position position="68"/>
    </location>
</feature>
<keyword evidence="1 4" id="KW-0378">Hydrolase</keyword>
<feature type="short sequence motif" description="DGA/G" evidence="4">
    <location>
        <begin position="236"/>
        <end position="238"/>
    </location>
</feature>
<reference evidence="7 8" key="2">
    <citation type="journal article" date="2016" name="Appl. Microbiol. Biotechnol.">
        <title>Mutations improving production and secretion of extracellular lipase by Burkholderia glumae PG1.</title>
        <authorList>
            <person name="Knapp A."/>
            <person name="Voget S."/>
            <person name="Gao R."/>
            <person name="Zaburannyi N."/>
            <person name="Krysciak D."/>
            <person name="Breuer M."/>
            <person name="Hauer B."/>
            <person name="Streit W.R."/>
            <person name="Muller R."/>
            <person name="Daniel R."/>
            <person name="Jaeger K.E."/>
        </authorList>
    </citation>
    <scope>NUCLEOTIDE SEQUENCE [LARGE SCALE GENOMIC DNA]</scope>
    <source>
        <strain evidence="7 8">PG1</strain>
    </source>
</reference>
<dbReference type="KEGG" id="bpla:bpln_2g00210"/>
<dbReference type="RefSeq" id="WP_042626818.1">
    <property type="nucleotide sequence ID" value="NZ_BSTO01000007.1"/>
</dbReference>
<feature type="domain" description="PNPLA" evidence="6">
    <location>
        <begin position="35"/>
        <end position="249"/>
    </location>
</feature>
<evidence type="ECO:0000256" key="2">
    <source>
        <dbReference type="ARBA" id="ARBA00022963"/>
    </source>
</evidence>
<dbReference type="HOGENOM" id="CLU_042894_0_0_4"/>
<evidence type="ECO:0000256" key="1">
    <source>
        <dbReference type="ARBA" id="ARBA00022801"/>
    </source>
</evidence>
<keyword evidence="3 4" id="KW-0443">Lipid metabolism</keyword>
<sequence>MKPRARTEKQASDPDLQPQAGAPPASTLPYETVALVLQGGGALGAYQAGVFEGLHEAGIPLNWIAGISIGALNTALIAGNPPERQLERLREFWDTICQPAFFPALPAALEFALFNSVESVRQAFTASQAASAILQGQRGFFVPRFPPPLPGVRDDPERVSYYDTSALRATLLKLCDFDRINSGEIRVSVGAVNVATGNFTYFDNTRMTLRPEHFMASGALPPAFPPVEIDGQFYWDGGVVSNTPLMEVLRASPRRDTLAFQVDLWNARGPLPGTLADVTERMKDVQYSSRTRFVTDTLQREQRFRNVLRRVLELVPEDVRNSDPWAQQAAVLSTGKRYNVQHLIYQQKSYEHDYKDYQFGLSTMRDHWSAGLSDIRRTLAVHDALALPVNDAGFVTHDIHRPR</sequence>
<proteinExistence type="predicted"/>
<feature type="active site" description="Proton acceptor" evidence="4">
    <location>
        <position position="236"/>
    </location>
</feature>
<evidence type="ECO:0000313" key="8">
    <source>
        <dbReference type="Proteomes" id="UP000031838"/>
    </source>
</evidence>
<dbReference type="KEGG" id="bgp:BGL_2c00210"/>
<dbReference type="CDD" id="cd07209">
    <property type="entry name" value="Pat_hypo_Ecoli_Z1214_like"/>
    <property type="match status" value="1"/>
</dbReference>
<feature type="short sequence motif" description="GXSXG" evidence="4">
    <location>
        <begin position="66"/>
        <end position="70"/>
    </location>
</feature>
<reference evidence="8" key="1">
    <citation type="submission" date="2011-03" db="EMBL/GenBank/DDBJ databases">
        <authorList>
            <person name="Voget S."/>
            <person name="Streit W.R."/>
            <person name="Jaeger K.E."/>
            <person name="Daniel R."/>
        </authorList>
    </citation>
    <scope>NUCLEOTIDE SEQUENCE [LARGE SCALE GENOMIC DNA]</scope>
    <source>
        <strain evidence="8">PG1</strain>
    </source>
</reference>
<feature type="compositionally biased region" description="Basic and acidic residues" evidence="5">
    <location>
        <begin position="1"/>
        <end position="12"/>
    </location>
</feature>
<dbReference type="AlphaFoldDB" id="A0A0B6S791"/>
<evidence type="ECO:0000256" key="3">
    <source>
        <dbReference type="ARBA" id="ARBA00023098"/>
    </source>
</evidence>
<dbReference type="InterPro" id="IPR021095">
    <property type="entry name" value="DUF3734"/>
</dbReference>
<name>A0A0B6S791_BURPL</name>
<evidence type="ECO:0000259" key="6">
    <source>
        <dbReference type="PROSITE" id="PS51635"/>
    </source>
</evidence>
<keyword evidence="2 4" id="KW-0442">Lipid degradation</keyword>
<organism evidence="7 8">
    <name type="scientific">Burkholderia plantarii</name>
    <dbReference type="NCBI Taxonomy" id="41899"/>
    <lineage>
        <taxon>Bacteria</taxon>
        <taxon>Pseudomonadati</taxon>
        <taxon>Pseudomonadota</taxon>
        <taxon>Betaproteobacteria</taxon>
        <taxon>Burkholderiales</taxon>
        <taxon>Burkholderiaceae</taxon>
        <taxon>Burkholderia</taxon>
    </lineage>
</organism>
<evidence type="ECO:0000313" key="7">
    <source>
        <dbReference type="EMBL" id="AJK48121.1"/>
    </source>
</evidence>
<keyword evidence="8" id="KW-1185">Reference proteome</keyword>
<feature type="region of interest" description="Disordered" evidence="5">
    <location>
        <begin position="1"/>
        <end position="25"/>
    </location>
</feature>
<protein>
    <submittedName>
        <fullName evidence="7">Putative phospholipase, patatin family</fullName>
    </submittedName>
</protein>
<accession>A0A0B6S791</accession>
<dbReference type="Proteomes" id="UP000031838">
    <property type="component" value="Chromosome 2"/>
</dbReference>
<dbReference type="InterPro" id="IPR016035">
    <property type="entry name" value="Acyl_Trfase/lysoPLipase"/>
</dbReference>
<dbReference type="Gene3D" id="3.40.1090.10">
    <property type="entry name" value="Cytosolic phospholipase A2 catalytic domain"/>
    <property type="match status" value="2"/>
</dbReference>
<feature type="short sequence motif" description="GXGXXG" evidence="4">
    <location>
        <begin position="39"/>
        <end position="44"/>
    </location>
</feature>
<evidence type="ECO:0000256" key="4">
    <source>
        <dbReference type="PROSITE-ProRule" id="PRU01161"/>
    </source>
</evidence>
<dbReference type="GO" id="GO:0016042">
    <property type="term" value="P:lipid catabolic process"/>
    <property type="evidence" value="ECO:0007669"/>
    <property type="project" value="UniProtKB-UniRule"/>
</dbReference>
<evidence type="ECO:0000256" key="5">
    <source>
        <dbReference type="SAM" id="MobiDB-lite"/>
    </source>
</evidence>